<dbReference type="InterPro" id="IPR045010">
    <property type="entry name" value="MDR_fam"/>
</dbReference>
<dbReference type="SMART" id="SM00829">
    <property type="entry name" value="PKS_ER"/>
    <property type="match status" value="1"/>
</dbReference>
<name>A0A2U2DG73_9HYPH</name>
<dbReference type="SUPFAM" id="SSF50129">
    <property type="entry name" value="GroES-like"/>
    <property type="match status" value="1"/>
</dbReference>
<feature type="domain" description="Enoyl reductase (ER)" evidence="2">
    <location>
        <begin position="37"/>
        <end position="332"/>
    </location>
</feature>
<dbReference type="EMBL" id="QFBC01000030">
    <property type="protein sequence ID" value="PWE52241.1"/>
    <property type="molecule type" value="Genomic_DNA"/>
</dbReference>
<dbReference type="PANTHER" id="PTHR43205">
    <property type="entry name" value="PROSTAGLANDIN REDUCTASE"/>
    <property type="match status" value="1"/>
</dbReference>
<dbReference type="InterPro" id="IPR020843">
    <property type="entry name" value="ER"/>
</dbReference>
<proteinExistence type="predicted"/>
<dbReference type="InterPro" id="IPR013149">
    <property type="entry name" value="ADH-like_C"/>
</dbReference>
<keyword evidence="4" id="KW-1185">Reference proteome</keyword>
<dbReference type="GO" id="GO:0016628">
    <property type="term" value="F:oxidoreductase activity, acting on the CH-CH group of donors, NAD or NADP as acceptor"/>
    <property type="evidence" value="ECO:0007669"/>
    <property type="project" value="InterPro"/>
</dbReference>
<evidence type="ECO:0000313" key="3">
    <source>
        <dbReference type="EMBL" id="PWE52241.1"/>
    </source>
</evidence>
<dbReference type="RefSeq" id="WP_109462320.1">
    <property type="nucleotide sequence ID" value="NZ_QFBC01000030.1"/>
</dbReference>
<keyword evidence="1" id="KW-0560">Oxidoreductase</keyword>
<evidence type="ECO:0000313" key="4">
    <source>
        <dbReference type="Proteomes" id="UP000245252"/>
    </source>
</evidence>
<dbReference type="AlphaFoldDB" id="A0A2U2DG73"/>
<gene>
    <name evidence="3" type="ORF">DEM27_32105</name>
</gene>
<comment type="caution">
    <text evidence="3">The sequence shown here is derived from an EMBL/GenBank/DDBJ whole genome shotgun (WGS) entry which is preliminary data.</text>
</comment>
<dbReference type="InterPro" id="IPR011032">
    <property type="entry name" value="GroES-like_sf"/>
</dbReference>
<dbReference type="Pfam" id="PF00107">
    <property type="entry name" value="ADH_zinc_N"/>
    <property type="match status" value="1"/>
</dbReference>
<dbReference type="InterPro" id="IPR036291">
    <property type="entry name" value="NAD(P)-bd_dom_sf"/>
</dbReference>
<dbReference type="FunFam" id="3.40.50.720:FF:000121">
    <property type="entry name" value="Prostaglandin reductase 2"/>
    <property type="match status" value="1"/>
</dbReference>
<dbReference type="SUPFAM" id="SSF51735">
    <property type="entry name" value="NAD(P)-binding Rossmann-fold domains"/>
    <property type="match status" value="1"/>
</dbReference>
<dbReference type="PANTHER" id="PTHR43205:SF7">
    <property type="entry name" value="PROSTAGLANDIN REDUCTASE 1"/>
    <property type="match status" value="1"/>
</dbReference>
<dbReference type="Pfam" id="PF16884">
    <property type="entry name" value="ADH_N_2"/>
    <property type="match status" value="1"/>
</dbReference>
<evidence type="ECO:0000256" key="1">
    <source>
        <dbReference type="ARBA" id="ARBA00023002"/>
    </source>
</evidence>
<dbReference type="Gene3D" id="3.40.50.720">
    <property type="entry name" value="NAD(P)-binding Rossmann-like Domain"/>
    <property type="match status" value="1"/>
</dbReference>
<dbReference type="Proteomes" id="UP000245252">
    <property type="component" value="Unassembled WGS sequence"/>
</dbReference>
<evidence type="ECO:0000259" key="2">
    <source>
        <dbReference type="SMART" id="SM00829"/>
    </source>
</evidence>
<protein>
    <submittedName>
        <fullName evidence="3">NADP-dependent oxidoreductase</fullName>
    </submittedName>
</protein>
<reference evidence="3 4" key="1">
    <citation type="submission" date="2018-05" db="EMBL/GenBank/DDBJ databases">
        <title>The draft genome of strain NS-104.</title>
        <authorList>
            <person name="Hang P."/>
            <person name="Jiang J."/>
        </authorList>
    </citation>
    <scope>NUCLEOTIDE SEQUENCE [LARGE SCALE GENOMIC DNA]</scope>
    <source>
        <strain evidence="3 4">NS-104</strain>
    </source>
</reference>
<dbReference type="InterPro" id="IPR041694">
    <property type="entry name" value="ADH_N_2"/>
</dbReference>
<accession>A0A2U2DG73</accession>
<sequence length="334" mass="36079">MSINPSWILRSYPSAMPSAENWSLEDRPIPMAANGELVVKTLWLSVDPYMRGRINPAKNYAAGFRIGDVMCGGGIGEVVTSESANFKAGDLVTSDHFGWQPFSAIPATSAKLLQTNDAPIQSALSYLGMPGLTAYFALLKTAIPKVGETVLISAASGAVGQIAGQIARIKGFDPVAVVGSDEKLEWCKELGYRTGVNHRSSTDLAADVANACPKGIDVFIDNTAGPIHDAAMLALNTFGRVVVVGTISLANRFDQPDIGVRHLRRTLITRARIEGFLLDDHEQEYETATADLLSWHKQGLLQTREDVTEGIESVPHAFVRMLKGENFGKQLVKL</sequence>
<dbReference type="OrthoDB" id="9805663at2"/>
<dbReference type="CDD" id="cd05288">
    <property type="entry name" value="PGDH"/>
    <property type="match status" value="1"/>
</dbReference>
<organism evidence="3 4">
    <name type="scientific">Metarhizobium album</name>
    <dbReference type="NCBI Taxonomy" id="2182425"/>
    <lineage>
        <taxon>Bacteria</taxon>
        <taxon>Pseudomonadati</taxon>
        <taxon>Pseudomonadota</taxon>
        <taxon>Alphaproteobacteria</taxon>
        <taxon>Hyphomicrobiales</taxon>
        <taxon>Rhizobiaceae</taxon>
        <taxon>Metarhizobium</taxon>
    </lineage>
</organism>
<dbReference type="Gene3D" id="3.90.180.10">
    <property type="entry name" value="Medium-chain alcohol dehydrogenases, catalytic domain"/>
    <property type="match status" value="1"/>
</dbReference>